<organism evidence="11 12">
    <name type="scientific">Gonium pectorale</name>
    <name type="common">Green alga</name>
    <dbReference type="NCBI Taxonomy" id="33097"/>
    <lineage>
        <taxon>Eukaryota</taxon>
        <taxon>Viridiplantae</taxon>
        <taxon>Chlorophyta</taxon>
        <taxon>core chlorophytes</taxon>
        <taxon>Chlorophyceae</taxon>
        <taxon>CS clade</taxon>
        <taxon>Chlamydomonadales</taxon>
        <taxon>Volvocaceae</taxon>
        <taxon>Gonium</taxon>
    </lineage>
</organism>
<keyword evidence="2" id="KW-1003">Cell membrane</keyword>
<keyword evidence="3 10" id="KW-0812">Transmembrane</keyword>
<dbReference type="InterPro" id="IPR055282">
    <property type="entry name" value="PPI1-4"/>
</dbReference>
<evidence type="ECO:0000256" key="9">
    <source>
        <dbReference type="SAM" id="MobiDB-lite"/>
    </source>
</evidence>
<evidence type="ECO:0000256" key="6">
    <source>
        <dbReference type="ARBA" id="ARBA00023136"/>
    </source>
</evidence>
<evidence type="ECO:0000256" key="5">
    <source>
        <dbReference type="ARBA" id="ARBA00023054"/>
    </source>
</evidence>
<evidence type="ECO:0008006" key="13">
    <source>
        <dbReference type="Google" id="ProtNLM"/>
    </source>
</evidence>
<name>A0A150G3A3_GONPE</name>
<reference evidence="12" key="1">
    <citation type="journal article" date="2016" name="Nat. Commun.">
        <title>The Gonium pectorale genome demonstrates co-option of cell cycle regulation during the evolution of multicellularity.</title>
        <authorList>
            <person name="Hanschen E.R."/>
            <person name="Marriage T.N."/>
            <person name="Ferris P.J."/>
            <person name="Hamaji T."/>
            <person name="Toyoda A."/>
            <person name="Fujiyama A."/>
            <person name="Neme R."/>
            <person name="Noguchi H."/>
            <person name="Minakuchi Y."/>
            <person name="Suzuki M."/>
            <person name="Kawai-Toyooka H."/>
            <person name="Smith D.R."/>
            <person name="Sparks H."/>
            <person name="Anderson J."/>
            <person name="Bakaric R."/>
            <person name="Luria V."/>
            <person name="Karger A."/>
            <person name="Kirschner M.W."/>
            <person name="Durand P.M."/>
            <person name="Michod R.E."/>
            <person name="Nozaki H."/>
            <person name="Olson B.J."/>
        </authorList>
    </citation>
    <scope>NUCLEOTIDE SEQUENCE [LARGE SCALE GENOMIC DNA]</scope>
    <source>
        <strain evidence="12">NIES-2863</strain>
    </source>
</reference>
<evidence type="ECO:0000256" key="10">
    <source>
        <dbReference type="SAM" id="Phobius"/>
    </source>
</evidence>
<feature type="compositionally biased region" description="Acidic residues" evidence="9">
    <location>
        <begin position="51"/>
        <end position="60"/>
    </location>
</feature>
<proteinExistence type="inferred from homology"/>
<evidence type="ECO:0000256" key="1">
    <source>
        <dbReference type="ARBA" id="ARBA00004162"/>
    </source>
</evidence>
<feature type="coiled-coil region" evidence="8">
    <location>
        <begin position="202"/>
        <end position="306"/>
    </location>
</feature>
<evidence type="ECO:0000256" key="3">
    <source>
        <dbReference type="ARBA" id="ARBA00022692"/>
    </source>
</evidence>
<dbReference type="Gene3D" id="1.10.287.1490">
    <property type="match status" value="1"/>
</dbReference>
<feature type="compositionally biased region" description="Acidic residues" evidence="9">
    <location>
        <begin position="430"/>
        <end position="443"/>
    </location>
</feature>
<feature type="compositionally biased region" description="Basic and acidic residues" evidence="9">
    <location>
        <begin position="388"/>
        <end position="400"/>
    </location>
</feature>
<dbReference type="Proteomes" id="UP000075714">
    <property type="component" value="Unassembled WGS sequence"/>
</dbReference>
<feature type="region of interest" description="Disordered" evidence="9">
    <location>
        <begin position="372"/>
        <end position="400"/>
    </location>
</feature>
<dbReference type="OrthoDB" id="2195113at2759"/>
<evidence type="ECO:0000256" key="4">
    <source>
        <dbReference type="ARBA" id="ARBA00022989"/>
    </source>
</evidence>
<dbReference type="AlphaFoldDB" id="A0A150G3A3"/>
<feature type="transmembrane region" description="Helical" evidence="10">
    <location>
        <begin position="637"/>
        <end position="656"/>
    </location>
</feature>
<dbReference type="GO" id="GO:0005886">
    <property type="term" value="C:plasma membrane"/>
    <property type="evidence" value="ECO:0007669"/>
    <property type="project" value="UniProtKB-SubCell"/>
</dbReference>
<evidence type="ECO:0000256" key="7">
    <source>
        <dbReference type="ARBA" id="ARBA00038080"/>
    </source>
</evidence>
<feature type="region of interest" description="Disordered" evidence="9">
    <location>
        <begin position="417"/>
        <end position="457"/>
    </location>
</feature>
<sequence>MADAEAVEVLEQRERKPRRPAAEANGHADVPDFAAAEDFGGEGAVAGDSTDVPEPEDVEDSGNANTKIYFVRMPRPPINDELVKKLSAQFTEQVAKLKAMNAKLSTKREELRELYRQKDAGYSLKGDSQPEFTEKVTRRNQLRDVRNDYQRKISAIKENLRGLDCKSEEELDAKVKELEERITHGSLPLREEKQLVGQISKLQAQRAQVRDYENQKTSLVELESELQKVLAVLEELEGEVDILKGEREQAEGIIKGIKGKIDTCKAELKELEEEQEAAVAAKNDALSALEKARGEMNESMSDYRDNRSFSLKVRDLVTAGQVEEARALCAAQVDDVVGRIASDAIYRKEYYKLWAAQRKYAVSELLPDSTTVVREAKPDQGKVGGKGGRADRAPPPKPQGAEKARLLIEKLMAEAQAEASRKVAGRPPADDAESSGDADDELDAPGPVSAAPAVTLPVVEVTKPKSSASSARPADVLKAVELPVLPDDDFVPPVVKAVTEKSAADAAQDKERLRAEQQKKAQEAELRKKKLAEAKEKKRLEMEAKRKVDEEQRKAQEAEAAAERARKAAADKAEADAKRKAQEAAAKAAADAKAASSNPAAKVIAKSQVTVAAKAKPPSNDPLRVWKQLKKDTNLQLIILAVVLGLIMIGLVVMAMRG</sequence>
<dbReference type="PANTHER" id="PTHR32219:SF3">
    <property type="entry name" value="CALPONIN-LIKE DOMAIN PROTEIN"/>
    <property type="match status" value="1"/>
</dbReference>
<accession>A0A150G3A3</accession>
<feature type="region of interest" description="Disordered" evidence="9">
    <location>
        <begin position="501"/>
        <end position="581"/>
    </location>
</feature>
<evidence type="ECO:0000256" key="8">
    <source>
        <dbReference type="SAM" id="Coils"/>
    </source>
</evidence>
<keyword evidence="5 8" id="KW-0175">Coiled coil</keyword>
<feature type="region of interest" description="Disordered" evidence="9">
    <location>
        <begin position="1"/>
        <end position="64"/>
    </location>
</feature>
<keyword evidence="12" id="KW-1185">Reference proteome</keyword>
<dbReference type="PANTHER" id="PTHR32219">
    <property type="entry name" value="RNA-BINDING PROTEIN YLMH-RELATED"/>
    <property type="match status" value="1"/>
</dbReference>
<feature type="coiled-coil region" evidence="8">
    <location>
        <begin position="94"/>
        <end position="166"/>
    </location>
</feature>
<protein>
    <recommendedName>
        <fullName evidence="13">Proton pump-interactor 1</fullName>
    </recommendedName>
</protein>
<comment type="subcellular location">
    <subcellularLocation>
        <location evidence="1">Cell membrane</location>
        <topology evidence="1">Single-pass membrane protein</topology>
    </subcellularLocation>
</comment>
<comment type="similarity">
    <text evidence="7">Belongs to the plant Proton pump-interactor protein family.</text>
</comment>
<gene>
    <name evidence="11" type="ORF">GPECTOR_70g502</name>
</gene>
<evidence type="ECO:0000313" key="11">
    <source>
        <dbReference type="EMBL" id="KXZ44271.1"/>
    </source>
</evidence>
<keyword evidence="4 10" id="KW-1133">Transmembrane helix</keyword>
<evidence type="ECO:0000313" key="12">
    <source>
        <dbReference type="Proteomes" id="UP000075714"/>
    </source>
</evidence>
<dbReference type="EMBL" id="LSYV01000071">
    <property type="protein sequence ID" value="KXZ44271.1"/>
    <property type="molecule type" value="Genomic_DNA"/>
</dbReference>
<evidence type="ECO:0000256" key="2">
    <source>
        <dbReference type="ARBA" id="ARBA00022475"/>
    </source>
</evidence>
<keyword evidence="6 10" id="KW-0472">Membrane</keyword>
<comment type="caution">
    <text evidence="11">The sequence shown here is derived from an EMBL/GenBank/DDBJ whole genome shotgun (WGS) entry which is preliminary data.</text>
</comment>